<proteinExistence type="predicted"/>
<evidence type="ECO:0000313" key="2">
    <source>
        <dbReference type="Proteomes" id="UP000823674"/>
    </source>
</evidence>
<name>A0ABQ7N9J3_BRACM</name>
<gene>
    <name evidence="1" type="primary">A03g506600.1_BraROA</name>
    <name evidence="1" type="ORF">IGI04_012869</name>
</gene>
<sequence length="133" mass="14330">MRDLGLESDFPVVVAADLAGVNVWRRLSGGFASSAGLISYAVERASGFTSVRWHLSLMRVALLHGAVRTEVLSLGSSARALSGDDWWWFRSGSSSALICSIEAMVVTVWNRGGDLALASLLHPWEMILEAIIA</sequence>
<evidence type="ECO:0000313" key="1">
    <source>
        <dbReference type="EMBL" id="KAG5406750.1"/>
    </source>
</evidence>
<reference evidence="1 2" key="1">
    <citation type="submission" date="2021-03" db="EMBL/GenBank/DDBJ databases">
        <authorList>
            <person name="King G.J."/>
            <person name="Bancroft I."/>
            <person name="Baten A."/>
            <person name="Bloomfield J."/>
            <person name="Borpatragohain P."/>
            <person name="He Z."/>
            <person name="Irish N."/>
            <person name="Irwin J."/>
            <person name="Liu K."/>
            <person name="Mauleon R.P."/>
            <person name="Moore J."/>
            <person name="Morris R."/>
            <person name="Ostergaard L."/>
            <person name="Wang B."/>
            <person name="Wells R."/>
        </authorList>
    </citation>
    <scope>NUCLEOTIDE SEQUENCE [LARGE SCALE GENOMIC DNA]</scope>
    <source>
        <strain evidence="1">R-o-18</strain>
        <tissue evidence="1">Leaf</tissue>
    </source>
</reference>
<organism evidence="1 2">
    <name type="scientific">Brassica rapa subsp. trilocularis</name>
    <dbReference type="NCBI Taxonomy" id="1813537"/>
    <lineage>
        <taxon>Eukaryota</taxon>
        <taxon>Viridiplantae</taxon>
        <taxon>Streptophyta</taxon>
        <taxon>Embryophyta</taxon>
        <taxon>Tracheophyta</taxon>
        <taxon>Spermatophyta</taxon>
        <taxon>Magnoliopsida</taxon>
        <taxon>eudicotyledons</taxon>
        <taxon>Gunneridae</taxon>
        <taxon>Pentapetalae</taxon>
        <taxon>rosids</taxon>
        <taxon>malvids</taxon>
        <taxon>Brassicales</taxon>
        <taxon>Brassicaceae</taxon>
        <taxon>Brassiceae</taxon>
        <taxon>Brassica</taxon>
    </lineage>
</organism>
<comment type="caution">
    <text evidence="1">The sequence shown here is derived from an EMBL/GenBank/DDBJ whole genome shotgun (WGS) entry which is preliminary data.</text>
</comment>
<keyword evidence="2" id="KW-1185">Reference proteome</keyword>
<dbReference type="Proteomes" id="UP000823674">
    <property type="component" value="Chromosome A03"/>
</dbReference>
<dbReference type="EMBL" id="JADBGQ010000003">
    <property type="protein sequence ID" value="KAG5406750.1"/>
    <property type="molecule type" value="Genomic_DNA"/>
</dbReference>
<protein>
    <submittedName>
        <fullName evidence="1">Uncharacterized protein</fullName>
    </submittedName>
</protein>
<accession>A0ABQ7N9J3</accession>